<evidence type="ECO:0000256" key="1">
    <source>
        <dbReference type="ARBA" id="ARBA00004477"/>
    </source>
</evidence>
<name>A0AAV4H9F3_9GAST</name>
<dbReference type="AlphaFoldDB" id="A0AAV4H9F3"/>
<comment type="caution">
    <text evidence="6">The sequence shown here is derived from an EMBL/GenBank/DDBJ whole genome shotgun (WGS) entry which is preliminary data.</text>
</comment>
<dbReference type="GO" id="GO:0005789">
    <property type="term" value="C:endoplasmic reticulum membrane"/>
    <property type="evidence" value="ECO:0007669"/>
    <property type="project" value="UniProtKB-SubCell"/>
</dbReference>
<gene>
    <name evidence="6" type="ORF">ElyMa_004411700</name>
</gene>
<dbReference type="EMBL" id="BMAT01008896">
    <property type="protein sequence ID" value="GFR94747.1"/>
    <property type="molecule type" value="Genomic_DNA"/>
</dbReference>
<comment type="subcellular location">
    <subcellularLocation>
        <location evidence="1">Endoplasmic reticulum membrane</location>
        <topology evidence="1">Multi-pass membrane protein</topology>
    </subcellularLocation>
</comment>
<sequence>MAEECKHRQPQLRINQKIVDAAKKVVDLPNVSDSLRLQCIEIHKKQTDVVSTQTLRGIYNTLRSAGQIIFLHEMVEEAVFVPQPVIPPPRNPELEARIQKLKIEEENKEYRRMTQNLEPRGKKAFSFQEDGKTYLS</sequence>
<accession>A0AAV4H9F3</accession>
<evidence type="ECO:0000256" key="5">
    <source>
        <dbReference type="ARBA" id="ARBA00023136"/>
    </source>
</evidence>
<evidence type="ECO:0000256" key="4">
    <source>
        <dbReference type="ARBA" id="ARBA00022989"/>
    </source>
</evidence>
<keyword evidence="7" id="KW-1185">Reference proteome</keyword>
<dbReference type="Proteomes" id="UP000762676">
    <property type="component" value="Unassembled WGS sequence"/>
</dbReference>
<evidence type="ECO:0000256" key="3">
    <source>
        <dbReference type="ARBA" id="ARBA00022824"/>
    </source>
</evidence>
<keyword evidence="4" id="KW-1133">Transmembrane helix</keyword>
<keyword evidence="3" id="KW-0256">Endoplasmic reticulum</keyword>
<dbReference type="InterPro" id="IPR021013">
    <property type="entry name" value="ATPase_Vma12"/>
</dbReference>
<organism evidence="6 7">
    <name type="scientific">Elysia marginata</name>
    <dbReference type="NCBI Taxonomy" id="1093978"/>
    <lineage>
        <taxon>Eukaryota</taxon>
        <taxon>Metazoa</taxon>
        <taxon>Spiralia</taxon>
        <taxon>Lophotrochozoa</taxon>
        <taxon>Mollusca</taxon>
        <taxon>Gastropoda</taxon>
        <taxon>Heterobranchia</taxon>
        <taxon>Euthyneura</taxon>
        <taxon>Panpulmonata</taxon>
        <taxon>Sacoglossa</taxon>
        <taxon>Placobranchoidea</taxon>
        <taxon>Plakobranchidae</taxon>
        <taxon>Elysia</taxon>
    </lineage>
</organism>
<evidence type="ECO:0000313" key="7">
    <source>
        <dbReference type="Proteomes" id="UP000762676"/>
    </source>
</evidence>
<reference evidence="6 7" key="1">
    <citation type="journal article" date="2021" name="Elife">
        <title>Chloroplast acquisition without the gene transfer in kleptoplastic sea slugs, Plakobranchus ocellatus.</title>
        <authorList>
            <person name="Maeda T."/>
            <person name="Takahashi S."/>
            <person name="Yoshida T."/>
            <person name="Shimamura S."/>
            <person name="Takaki Y."/>
            <person name="Nagai Y."/>
            <person name="Toyoda A."/>
            <person name="Suzuki Y."/>
            <person name="Arimoto A."/>
            <person name="Ishii H."/>
            <person name="Satoh N."/>
            <person name="Nishiyama T."/>
            <person name="Hasebe M."/>
            <person name="Maruyama T."/>
            <person name="Minagawa J."/>
            <person name="Obokata J."/>
            <person name="Shigenobu S."/>
        </authorList>
    </citation>
    <scope>NUCLEOTIDE SEQUENCE [LARGE SCALE GENOMIC DNA]</scope>
</reference>
<proteinExistence type="predicted"/>
<dbReference type="PANTHER" id="PTHR31394:SF1">
    <property type="entry name" value="TRANSMEMBRANE PROTEIN 199"/>
    <property type="match status" value="1"/>
</dbReference>
<dbReference type="PANTHER" id="PTHR31394">
    <property type="entry name" value="TRANSMEMBRANE PROTEIN 199"/>
    <property type="match status" value="1"/>
</dbReference>
<keyword evidence="2 6" id="KW-0812">Transmembrane</keyword>
<protein>
    <submittedName>
        <fullName evidence="6">Transmembrane protein 199</fullName>
    </submittedName>
</protein>
<dbReference type="Pfam" id="PF11712">
    <property type="entry name" value="Vma12"/>
    <property type="match status" value="1"/>
</dbReference>
<evidence type="ECO:0000313" key="6">
    <source>
        <dbReference type="EMBL" id="GFR94747.1"/>
    </source>
</evidence>
<evidence type="ECO:0000256" key="2">
    <source>
        <dbReference type="ARBA" id="ARBA00022692"/>
    </source>
</evidence>
<dbReference type="GO" id="GO:0070072">
    <property type="term" value="P:vacuolar proton-transporting V-type ATPase complex assembly"/>
    <property type="evidence" value="ECO:0007669"/>
    <property type="project" value="InterPro"/>
</dbReference>
<keyword evidence="5" id="KW-0472">Membrane</keyword>